<comment type="caution">
    <text evidence="9">The sequence shown here is derived from an EMBL/GenBank/DDBJ whole genome shotgun (WGS) entry which is preliminary data.</text>
</comment>
<dbReference type="EMBL" id="JAFBCV010000001">
    <property type="protein sequence ID" value="MBM7837118.1"/>
    <property type="molecule type" value="Genomic_DNA"/>
</dbReference>
<evidence type="ECO:0000256" key="6">
    <source>
        <dbReference type="ARBA" id="ARBA00023136"/>
    </source>
</evidence>
<keyword evidence="5 7" id="KW-1133">Transmembrane helix</keyword>
<evidence type="ECO:0000313" key="9">
    <source>
        <dbReference type="EMBL" id="MBM7837118.1"/>
    </source>
</evidence>
<sequence length="308" mass="33870">MKLETEKPLSTKSNMKRRFSDSPYPWLIPLTLLLAAIFLYPVIEIVRMSFTDMSLVDPEFEYTLESYIRLFTLPGFFSMLGTTGFFVFFSVTLQLLFGFIVALLIVRGEELKLRGTVIVRTSVLVAWAIPGVVIGIIFEMLYTETQAGILNYFLSTVGLGPITFLSDPTMALLSVTLANVWRGTAFSMILMYAGLQTVSKDVLEAAKIDGAGPFQRLKNVIIPAIAPIVLVNLIIISIDTFNTFDMVMALTQGGPGNSTEVIALSIYTSIFQEFNLGVGAATSVVLLTINIGMTLIYLRVLGKRGDEA</sequence>
<dbReference type="PANTHER" id="PTHR43005:SF1">
    <property type="entry name" value="SPERMIDINE_PUTRESCINE TRANSPORT SYSTEM PERMEASE PROTEIN"/>
    <property type="match status" value="1"/>
</dbReference>
<proteinExistence type="inferred from homology"/>
<keyword evidence="3" id="KW-1003">Cell membrane</keyword>
<feature type="transmembrane region" description="Helical" evidence="7">
    <location>
        <begin position="76"/>
        <end position="105"/>
    </location>
</feature>
<reference evidence="9" key="1">
    <citation type="submission" date="2021-01" db="EMBL/GenBank/DDBJ databases">
        <title>Genomic Encyclopedia of Type Strains, Phase IV (KMG-IV): sequencing the most valuable type-strain genomes for metagenomic binning, comparative biology and taxonomic classification.</title>
        <authorList>
            <person name="Goeker M."/>
        </authorList>
    </citation>
    <scope>NUCLEOTIDE SEQUENCE</scope>
    <source>
        <strain evidence="9">DSM 21943</strain>
    </source>
</reference>
<evidence type="ECO:0000259" key="8">
    <source>
        <dbReference type="PROSITE" id="PS50928"/>
    </source>
</evidence>
<keyword evidence="4 7" id="KW-0812">Transmembrane</keyword>
<feature type="transmembrane region" description="Helical" evidence="7">
    <location>
        <begin position="158"/>
        <end position="181"/>
    </location>
</feature>
<dbReference type="InterPro" id="IPR000515">
    <property type="entry name" value="MetI-like"/>
</dbReference>
<evidence type="ECO:0000256" key="5">
    <source>
        <dbReference type="ARBA" id="ARBA00022989"/>
    </source>
</evidence>
<dbReference type="Pfam" id="PF00528">
    <property type="entry name" value="BPD_transp_1"/>
    <property type="match status" value="1"/>
</dbReference>
<accession>A0ABS2SNM3</accession>
<feature type="transmembrane region" description="Helical" evidence="7">
    <location>
        <begin position="274"/>
        <end position="298"/>
    </location>
</feature>
<dbReference type="PANTHER" id="PTHR43005">
    <property type="entry name" value="BLR7065 PROTEIN"/>
    <property type="match status" value="1"/>
</dbReference>
<evidence type="ECO:0000256" key="1">
    <source>
        <dbReference type="ARBA" id="ARBA00004651"/>
    </source>
</evidence>
<name>A0ABS2SNM3_9BACI</name>
<dbReference type="CDD" id="cd06261">
    <property type="entry name" value="TM_PBP2"/>
    <property type="match status" value="1"/>
</dbReference>
<protein>
    <submittedName>
        <fullName evidence="9">Multiple sugar transport system permease protein</fullName>
    </submittedName>
</protein>
<dbReference type="InterPro" id="IPR035906">
    <property type="entry name" value="MetI-like_sf"/>
</dbReference>
<keyword evidence="10" id="KW-1185">Reference proteome</keyword>
<feature type="domain" description="ABC transmembrane type-1" evidence="8">
    <location>
        <begin position="80"/>
        <end position="297"/>
    </location>
</feature>
<feature type="transmembrane region" description="Helical" evidence="7">
    <location>
        <begin position="220"/>
        <end position="238"/>
    </location>
</feature>
<evidence type="ECO:0000256" key="4">
    <source>
        <dbReference type="ARBA" id="ARBA00022692"/>
    </source>
</evidence>
<comment type="subcellular location">
    <subcellularLocation>
        <location evidence="1 7">Cell membrane</location>
        <topology evidence="1 7">Multi-pass membrane protein</topology>
    </subcellularLocation>
</comment>
<feature type="transmembrane region" description="Helical" evidence="7">
    <location>
        <begin position="24"/>
        <end position="43"/>
    </location>
</feature>
<gene>
    <name evidence="9" type="ORF">JOC54_000349</name>
</gene>
<feature type="transmembrane region" description="Helical" evidence="7">
    <location>
        <begin position="117"/>
        <end position="138"/>
    </location>
</feature>
<dbReference type="RefSeq" id="WP_204463948.1">
    <property type="nucleotide sequence ID" value="NZ_JAFBCV010000001.1"/>
</dbReference>
<dbReference type="SUPFAM" id="SSF161098">
    <property type="entry name" value="MetI-like"/>
    <property type="match status" value="1"/>
</dbReference>
<keyword evidence="9" id="KW-0762">Sugar transport</keyword>
<dbReference type="Proteomes" id="UP001179280">
    <property type="component" value="Unassembled WGS sequence"/>
</dbReference>
<evidence type="ECO:0000313" key="10">
    <source>
        <dbReference type="Proteomes" id="UP001179280"/>
    </source>
</evidence>
<evidence type="ECO:0000256" key="2">
    <source>
        <dbReference type="ARBA" id="ARBA00022448"/>
    </source>
</evidence>
<comment type="similarity">
    <text evidence="7">Belongs to the binding-protein-dependent transport system permease family.</text>
</comment>
<organism evidence="9 10">
    <name type="scientific">Shouchella xiaoxiensis</name>
    <dbReference type="NCBI Taxonomy" id="766895"/>
    <lineage>
        <taxon>Bacteria</taxon>
        <taxon>Bacillati</taxon>
        <taxon>Bacillota</taxon>
        <taxon>Bacilli</taxon>
        <taxon>Bacillales</taxon>
        <taxon>Bacillaceae</taxon>
        <taxon>Shouchella</taxon>
    </lineage>
</organism>
<evidence type="ECO:0000256" key="7">
    <source>
        <dbReference type="RuleBase" id="RU363032"/>
    </source>
</evidence>
<dbReference type="PROSITE" id="PS50928">
    <property type="entry name" value="ABC_TM1"/>
    <property type="match status" value="1"/>
</dbReference>
<evidence type="ECO:0000256" key="3">
    <source>
        <dbReference type="ARBA" id="ARBA00022475"/>
    </source>
</evidence>
<keyword evidence="6 7" id="KW-0472">Membrane</keyword>
<dbReference type="Gene3D" id="1.10.3720.10">
    <property type="entry name" value="MetI-like"/>
    <property type="match status" value="1"/>
</dbReference>
<keyword evidence="2 7" id="KW-0813">Transport</keyword>